<accession>A0ABM8C117</accession>
<protein>
    <submittedName>
        <fullName evidence="2">Integrase</fullName>
    </submittedName>
</protein>
<organism evidence="2 3">
    <name type="scientific">Massilia varians</name>
    <dbReference type="NCBI Taxonomy" id="457921"/>
    <lineage>
        <taxon>Bacteria</taxon>
        <taxon>Pseudomonadati</taxon>
        <taxon>Pseudomonadota</taxon>
        <taxon>Betaproteobacteria</taxon>
        <taxon>Burkholderiales</taxon>
        <taxon>Oxalobacteraceae</taxon>
        <taxon>Telluria group</taxon>
        <taxon>Massilia</taxon>
    </lineage>
</organism>
<evidence type="ECO:0000259" key="1">
    <source>
        <dbReference type="PROSITE" id="PS50994"/>
    </source>
</evidence>
<dbReference type="PROSITE" id="PS50994">
    <property type="entry name" value="INTEGRASE"/>
    <property type="match status" value="1"/>
</dbReference>
<evidence type="ECO:0000313" key="3">
    <source>
        <dbReference type="Proteomes" id="UP001163336"/>
    </source>
</evidence>
<reference evidence="2" key="1">
    <citation type="submission" date="2022-11" db="EMBL/GenBank/DDBJ databases">
        <title>Isolation and characterization of PLA-degrading bacterium Massilia sp. from Antarctic soil.</title>
        <authorList>
            <person name="Sato K."/>
            <person name="Gomez-Fuentes C."/>
            <person name="Ahmad S.A."/>
            <person name="Zulkharnain A."/>
        </authorList>
    </citation>
    <scope>NUCLEOTIDE SEQUENCE</scope>
    <source>
        <strain evidence="2">N-3</strain>
    </source>
</reference>
<dbReference type="InterPro" id="IPR036397">
    <property type="entry name" value="RNaseH_sf"/>
</dbReference>
<dbReference type="EMBL" id="AP026966">
    <property type="protein sequence ID" value="BDT56854.1"/>
    <property type="molecule type" value="Genomic_DNA"/>
</dbReference>
<dbReference type="InterPro" id="IPR050900">
    <property type="entry name" value="Transposase_IS3/IS150/IS904"/>
</dbReference>
<dbReference type="InterPro" id="IPR001584">
    <property type="entry name" value="Integrase_cat-core"/>
</dbReference>
<sequence length="221" mass="25192">MYYASKKARPSLRSQEDLAMRAVIVRINAAHRWAPGTVKMWHLLRAEGIECGKHRVRRLRKLENIQTTRIKRFRVIQAMERVQPPAPDLVKRRFQVSAPNTIWVGDMTALRTKQGWLHLAIVLDLFARRIVGWSMDTTQAATLPMAALKMALAQRKPNAGLIFHSDQGTVYGSHDYRKLLEANGVLPSMSRKGNCHDNAVAESFFSSLKNEVMHDSEVYCQ</sequence>
<keyword evidence="3" id="KW-1185">Reference proteome</keyword>
<dbReference type="PANTHER" id="PTHR46889:SF4">
    <property type="entry name" value="TRANSPOSASE INSO FOR INSERTION SEQUENCE ELEMENT IS911B-RELATED"/>
    <property type="match status" value="1"/>
</dbReference>
<dbReference type="Gene3D" id="3.30.420.10">
    <property type="entry name" value="Ribonuclease H-like superfamily/Ribonuclease H"/>
    <property type="match status" value="1"/>
</dbReference>
<dbReference type="InterPro" id="IPR012337">
    <property type="entry name" value="RNaseH-like_sf"/>
</dbReference>
<dbReference type="NCBIfam" id="NF033516">
    <property type="entry name" value="transpos_IS3"/>
    <property type="match status" value="1"/>
</dbReference>
<dbReference type="InterPro" id="IPR025948">
    <property type="entry name" value="HTH-like_dom"/>
</dbReference>
<dbReference type="SUPFAM" id="SSF53098">
    <property type="entry name" value="Ribonuclease H-like"/>
    <property type="match status" value="1"/>
</dbReference>
<name>A0ABM8C117_9BURK</name>
<proteinExistence type="predicted"/>
<dbReference type="Proteomes" id="UP001163336">
    <property type="component" value="Chromosome"/>
</dbReference>
<dbReference type="Pfam" id="PF13276">
    <property type="entry name" value="HTH_21"/>
    <property type="match status" value="1"/>
</dbReference>
<feature type="domain" description="Integrase catalytic" evidence="1">
    <location>
        <begin position="95"/>
        <end position="221"/>
    </location>
</feature>
<dbReference type="InterPro" id="IPR048020">
    <property type="entry name" value="Transpos_IS3"/>
</dbReference>
<dbReference type="Pfam" id="PF00665">
    <property type="entry name" value="rve"/>
    <property type="match status" value="1"/>
</dbReference>
<evidence type="ECO:0000313" key="2">
    <source>
        <dbReference type="EMBL" id="BDT56854.1"/>
    </source>
</evidence>
<dbReference type="PANTHER" id="PTHR46889">
    <property type="entry name" value="TRANSPOSASE INSF FOR INSERTION SEQUENCE IS3B-RELATED"/>
    <property type="match status" value="1"/>
</dbReference>
<gene>
    <name evidence="2" type="ORF">MasN3_03480</name>
</gene>